<dbReference type="PANTHER" id="PTHR35936">
    <property type="entry name" value="MEMBRANE-BOUND LYTIC MUREIN TRANSGLYCOSYLASE F"/>
    <property type="match status" value="1"/>
</dbReference>
<dbReference type="PROSITE" id="PS51257">
    <property type="entry name" value="PROKAR_LIPOPROTEIN"/>
    <property type="match status" value="1"/>
</dbReference>
<feature type="signal peptide" evidence="2">
    <location>
        <begin position="1"/>
        <end position="22"/>
    </location>
</feature>
<evidence type="ECO:0000313" key="5">
    <source>
        <dbReference type="Proteomes" id="UP000315636"/>
    </source>
</evidence>
<feature type="domain" description="Solute-binding protein family 3/N-terminal" evidence="3">
    <location>
        <begin position="42"/>
        <end position="276"/>
    </location>
</feature>
<dbReference type="AlphaFoldDB" id="A0A521CVH1"/>
<gene>
    <name evidence="4" type="ORF">SAMN06264849_104225</name>
</gene>
<dbReference type="SMART" id="SM00062">
    <property type="entry name" value="PBPb"/>
    <property type="match status" value="1"/>
</dbReference>
<reference evidence="4 5" key="1">
    <citation type="submission" date="2017-05" db="EMBL/GenBank/DDBJ databases">
        <authorList>
            <person name="Varghese N."/>
            <person name="Submissions S."/>
        </authorList>
    </citation>
    <scope>NUCLEOTIDE SEQUENCE [LARGE SCALE GENOMIC DNA]</scope>
    <source>
        <strain evidence="4 5">DSM 45474</strain>
    </source>
</reference>
<evidence type="ECO:0000256" key="2">
    <source>
        <dbReference type="SAM" id="SignalP"/>
    </source>
</evidence>
<sequence>MKKNIMHIVLALVLVFSLTGCGSLDVGGSSGSTLEKAKEEGVIKVGFANEKPYAYRDKSGKVTGEAVEISREIFKRLGVKKIEPVLTDFGQLIPGLKAKRFDVITAGMYITPERCKEVAFSDPEYQIGESLAVKKGNPKDLHSYQDIADKKEVKVAVMRGAIEIDYMKKLGVKDSQIKTFSDQPSVIQALKSGRVDAITMTGPSLREILEAQGKEGIETVEDFEQPVIDGKSVVGFGAAAFRKDDTKFRDQFAKELNKLEKSGELQEILEKFNFSKENLPGGKTQEELCKG</sequence>
<dbReference type="EMBL" id="FXTI01000004">
    <property type="protein sequence ID" value="SMO63418.1"/>
    <property type="molecule type" value="Genomic_DNA"/>
</dbReference>
<evidence type="ECO:0000313" key="4">
    <source>
        <dbReference type="EMBL" id="SMO63418.1"/>
    </source>
</evidence>
<name>A0A521CVH1_9BACL</name>
<protein>
    <submittedName>
        <fullName evidence="4">Amino acid ABC transporter substrate-binding protein, PAAT family</fullName>
    </submittedName>
</protein>
<dbReference type="InterPro" id="IPR014337">
    <property type="entry name" value="Ectoine_EhuB"/>
</dbReference>
<dbReference type="Gene3D" id="3.40.190.10">
    <property type="entry name" value="Periplasmic binding protein-like II"/>
    <property type="match status" value="2"/>
</dbReference>
<keyword evidence="1 2" id="KW-0732">Signal</keyword>
<dbReference type="RefSeq" id="WP_246064892.1">
    <property type="nucleotide sequence ID" value="NZ_FXTI01000004.1"/>
</dbReference>
<dbReference type="SUPFAM" id="SSF53850">
    <property type="entry name" value="Periplasmic binding protein-like II"/>
    <property type="match status" value="1"/>
</dbReference>
<dbReference type="CDD" id="cd01002">
    <property type="entry name" value="PBP2_Ehub_like"/>
    <property type="match status" value="1"/>
</dbReference>
<dbReference type="Proteomes" id="UP000315636">
    <property type="component" value="Unassembled WGS sequence"/>
</dbReference>
<accession>A0A521CVH1</accession>
<proteinExistence type="predicted"/>
<dbReference type="Pfam" id="PF00497">
    <property type="entry name" value="SBP_bac_3"/>
    <property type="match status" value="1"/>
</dbReference>
<evidence type="ECO:0000259" key="3">
    <source>
        <dbReference type="SMART" id="SM00062"/>
    </source>
</evidence>
<dbReference type="InterPro" id="IPR001638">
    <property type="entry name" value="Solute-binding_3/MltF_N"/>
</dbReference>
<dbReference type="GO" id="GO:0033294">
    <property type="term" value="F:ectoine binding"/>
    <property type="evidence" value="ECO:0007669"/>
    <property type="project" value="InterPro"/>
</dbReference>
<organism evidence="4 5">
    <name type="scientific">Melghirimyces algeriensis</name>
    <dbReference type="NCBI Taxonomy" id="910412"/>
    <lineage>
        <taxon>Bacteria</taxon>
        <taxon>Bacillati</taxon>
        <taxon>Bacillota</taxon>
        <taxon>Bacilli</taxon>
        <taxon>Bacillales</taxon>
        <taxon>Thermoactinomycetaceae</taxon>
        <taxon>Melghirimyces</taxon>
    </lineage>
</organism>
<dbReference type="PANTHER" id="PTHR35936:SF17">
    <property type="entry name" value="ARGININE-BINDING EXTRACELLULAR PROTEIN ARTP"/>
    <property type="match status" value="1"/>
</dbReference>
<evidence type="ECO:0000256" key="1">
    <source>
        <dbReference type="ARBA" id="ARBA00022729"/>
    </source>
</evidence>
<dbReference type="GO" id="GO:0051470">
    <property type="term" value="P:ectoine transmembrane transport"/>
    <property type="evidence" value="ECO:0007669"/>
    <property type="project" value="InterPro"/>
</dbReference>
<dbReference type="NCBIfam" id="TIGR02995">
    <property type="entry name" value="ectoine_ehuB"/>
    <property type="match status" value="1"/>
</dbReference>
<feature type="chain" id="PRO_5038886426" evidence="2">
    <location>
        <begin position="23"/>
        <end position="291"/>
    </location>
</feature>
<keyword evidence="5" id="KW-1185">Reference proteome</keyword>